<dbReference type="PROSITE" id="PS50112">
    <property type="entry name" value="PAS"/>
    <property type="match status" value="2"/>
</dbReference>
<dbReference type="SMART" id="SM00091">
    <property type="entry name" value="PAS"/>
    <property type="match status" value="2"/>
</dbReference>
<dbReference type="SUPFAM" id="SSF55785">
    <property type="entry name" value="PYP-like sensor domain (PAS domain)"/>
    <property type="match status" value="2"/>
</dbReference>
<evidence type="ECO:0000259" key="10">
    <source>
        <dbReference type="PROSITE" id="PS50112"/>
    </source>
</evidence>
<dbReference type="CDD" id="cd00130">
    <property type="entry name" value="PAS"/>
    <property type="match status" value="2"/>
</dbReference>
<evidence type="ECO:0000256" key="5">
    <source>
        <dbReference type="ARBA" id="ARBA00022741"/>
    </source>
</evidence>
<dbReference type="Gene3D" id="1.10.287.130">
    <property type="match status" value="1"/>
</dbReference>
<proteinExistence type="predicted"/>
<name>A0A517DYE0_9FIRM</name>
<evidence type="ECO:0000259" key="9">
    <source>
        <dbReference type="PROSITE" id="PS50109"/>
    </source>
</evidence>
<dbReference type="EC" id="2.7.13.3" evidence="2"/>
<dbReference type="Pfam" id="PF02518">
    <property type="entry name" value="HATPase_c"/>
    <property type="match status" value="1"/>
</dbReference>
<dbReference type="PRINTS" id="PR00344">
    <property type="entry name" value="BCTRLSENSOR"/>
</dbReference>
<keyword evidence="3" id="KW-0597">Phosphoprotein</keyword>
<dbReference type="InterPro" id="IPR003661">
    <property type="entry name" value="HisK_dim/P_dom"/>
</dbReference>
<dbReference type="SMART" id="SM00387">
    <property type="entry name" value="HATPase_c"/>
    <property type="match status" value="1"/>
</dbReference>
<dbReference type="PROSITE" id="PS50109">
    <property type="entry name" value="HIS_KIN"/>
    <property type="match status" value="1"/>
</dbReference>
<keyword evidence="4 11" id="KW-0808">Transferase</keyword>
<evidence type="ECO:0000313" key="12">
    <source>
        <dbReference type="Proteomes" id="UP000320776"/>
    </source>
</evidence>
<feature type="domain" description="Histidine kinase" evidence="9">
    <location>
        <begin position="308"/>
        <end position="512"/>
    </location>
</feature>
<evidence type="ECO:0000256" key="1">
    <source>
        <dbReference type="ARBA" id="ARBA00000085"/>
    </source>
</evidence>
<dbReference type="InterPro" id="IPR036890">
    <property type="entry name" value="HATPase_C_sf"/>
</dbReference>
<dbReference type="SMART" id="SM00388">
    <property type="entry name" value="HisKA"/>
    <property type="match status" value="1"/>
</dbReference>
<evidence type="ECO:0000256" key="6">
    <source>
        <dbReference type="ARBA" id="ARBA00022777"/>
    </source>
</evidence>
<gene>
    <name evidence="11" type="primary">kinE_1</name>
    <name evidence="11" type="ORF">SPTER_38000</name>
</gene>
<reference evidence="11 12" key="1">
    <citation type="submission" date="2019-02" db="EMBL/GenBank/DDBJ databases">
        <title>Closed genome of Sporomusa termitida DSM 4440.</title>
        <authorList>
            <person name="Poehlein A."/>
            <person name="Daniel R."/>
        </authorList>
    </citation>
    <scope>NUCLEOTIDE SEQUENCE [LARGE SCALE GENOMIC DNA]</scope>
    <source>
        <strain evidence="11 12">DSM 4440</strain>
    </source>
</reference>
<dbReference type="InterPro" id="IPR004358">
    <property type="entry name" value="Sig_transdc_His_kin-like_C"/>
</dbReference>
<evidence type="ECO:0000256" key="2">
    <source>
        <dbReference type="ARBA" id="ARBA00012438"/>
    </source>
</evidence>
<keyword evidence="7" id="KW-0067">ATP-binding</keyword>
<dbReference type="KEGG" id="sted:SPTER_38000"/>
<sequence length="512" mass="56850">MIRKYRSVNALLKENKQLRQQLAEARRILDAIKPGDIDALLVAEAAGGQDYILKGANHIYRVLVEEMQEGCATIAANGTILFCNKNFADIVKTPFEKVIGLSIYNFLKPKDREAFAFFISTRTGRFYTECSFEINDKFCASVILSASNIAIGGDTLTCLVITDLTEQRRSERFTQMIFNQAKEPIIACDKNGQIIQANPAAVAMVGGQLVGHDFDRVIPLFREDNGVRIGLNQAADSSLSCGIEVKYERQDGKAFNLLINAGQFNANEADDNLIGYVVTLTDITDQCLLVHEMTRLDRLNLVGEMAAGIGHEVRNPMTTVRGYLQLFQRKEKYADDHEQLMVMIEELDRANLIITEFLSLAKNKRIEPKPGNLNGTIHALFPLLQADAFRFGHEIEADIGDIPPTCYDDKEIRQLILNLVRNAMEAMDSRGSVTIRTYADNQAITLAVQDTGPGIPENILPKIGTPFLTTKEGGTGLGLSVCYRIAESHGARIEVETSSRGTTFFVRFKVVE</sequence>
<keyword evidence="6 11" id="KW-0418">Kinase</keyword>
<comment type="catalytic activity">
    <reaction evidence="1">
        <text>ATP + protein L-histidine = ADP + protein N-phospho-L-histidine.</text>
        <dbReference type="EC" id="2.7.13.3"/>
    </reaction>
</comment>
<dbReference type="Gene3D" id="3.30.450.20">
    <property type="entry name" value="PAS domain"/>
    <property type="match status" value="2"/>
</dbReference>
<keyword evidence="8" id="KW-0902">Two-component regulatory system</keyword>
<dbReference type="Proteomes" id="UP000320776">
    <property type="component" value="Chromosome"/>
</dbReference>
<dbReference type="PANTHER" id="PTHR43065:SF46">
    <property type="entry name" value="C4-DICARBOXYLATE TRANSPORT SENSOR PROTEIN DCTB"/>
    <property type="match status" value="1"/>
</dbReference>
<evidence type="ECO:0000256" key="8">
    <source>
        <dbReference type="ARBA" id="ARBA00023012"/>
    </source>
</evidence>
<dbReference type="SUPFAM" id="SSF47384">
    <property type="entry name" value="Homodimeric domain of signal transducing histidine kinase"/>
    <property type="match status" value="1"/>
</dbReference>
<dbReference type="InterPro" id="IPR005467">
    <property type="entry name" value="His_kinase_dom"/>
</dbReference>
<dbReference type="CDD" id="cd00082">
    <property type="entry name" value="HisKA"/>
    <property type="match status" value="1"/>
</dbReference>
<keyword evidence="5" id="KW-0547">Nucleotide-binding</keyword>
<dbReference type="InterPro" id="IPR036097">
    <property type="entry name" value="HisK_dim/P_sf"/>
</dbReference>
<dbReference type="Pfam" id="PF00512">
    <property type="entry name" value="HisKA"/>
    <property type="match status" value="1"/>
</dbReference>
<evidence type="ECO:0000313" key="11">
    <source>
        <dbReference type="EMBL" id="QDR82375.1"/>
    </source>
</evidence>
<keyword evidence="12" id="KW-1185">Reference proteome</keyword>
<dbReference type="InterPro" id="IPR035965">
    <property type="entry name" value="PAS-like_dom_sf"/>
</dbReference>
<dbReference type="GO" id="GO:0000155">
    <property type="term" value="F:phosphorelay sensor kinase activity"/>
    <property type="evidence" value="ECO:0007669"/>
    <property type="project" value="InterPro"/>
</dbReference>
<dbReference type="Pfam" id="PF13426">
    <property type="entry name" value="PAS_9"/>
    <property type="match status" value="2"/>
</dbReference>
<dbReference type="OrthoDB" id="9796100at2"/>
<dbReference type="PANTHER" id="PTHR43065">
    <property type="entry name" value="SENSOR HISTIDINE KINASE"/>
    <property type="match status" value="1"/>
</dbReference>
<dbReference type="RefSeq" id="WP_144351770.1">
    <property type="nucleotide sequence ID" value="NZ_CP036259.1"/>
</dbReference>
<protein>
    <recommendedName>
        <fullName evidence="2">histidine kinase</fullName>
        <ecNumber evidence="2">2.7.13.3</ecNumber>
    </recommendedName>
</protein>
<accession>A0A517DYE0</accession>
<evidence type="ECO:0000256" key="4">
    <source>
        <dbReference type="ARBA" id="ARBA00022679"/>
    </source>
</evidence>
<dbReference type="InterPro" id="IPR003594">
    <property type="entry name" value="HATPase_dom"/>
</dbReference>
<dbReference type="Gene3D" id="3.30.565.10">
    <property type="entry name" value="Histidine kinase-like ATPase, C-terminal domain"/>
    <property type="match status" value="1"/>
</dbReference>
<evidence type="ECO:0000256" key="3">
    <source>
        <dbReference type="ARBA" id="ARBA00022553"/>
    </source>
</evidence>
<feature type="domain" description="PAS" evidence="10">
    <location>
        <begin position="170"/>
        <end position="206"/>
    </location>
</feature>
<dbReference type="NCBIfam" id="TIGR00229">
    <property type="entry name" value="sensory_box"/>
    <property type="match status" value="2"/>
</dbReference>
<dbReference type="InterPro" id="IPR000014">
    <property type="entry name" value="PAS"/>
</dbReference>
<dbReference type="SUPFAM" id="SSF55874">
    <property type="entry name" value="ATPase domain of HSP90 chaperone/DNA topoisomerase II/histidine kinase"/>
    <property type="match status" value="1"/>
</dbReference>
<dbReference type="GO" id="GO:0005524">
    <property type="term" value="F:ATP binding"/>
    <property type="evidence" value="ECO:0007669"/>
    <property type="project" value="UniProtKB-KW"/>
</dbReference>
<evidence type="ECO:0000256" key="7">
    <source>
        <dbReference type="ARBA" id="ARBA00022840"/>
    </source>
</evidence>
<dbReference type="AlphaFoldDB" id="A0A517DYE0"/>
<feature type="domain" description="PAS" evidence="10">
    <location>
        <begin position="56"/>
        <end position="113"/>
    </location>
</feature>
<organism evidence="11 12">
    <name type="scientific">Sporomusa termitida</name>
    <dbReference type="NCBI Taxonomy" id="2377"/>
    <lineage>
        <taxon>Bacteria</taxon>
        <taxon>Bacillati</taxon>
        <taxon>Bacillota</taxon>
        <taxon>Negativicutes</taxon>
        <taxon>Selenomonadales</taxon>
        <taxon>Sporomusaceae</taxon>
        <taxon>Sporomusa</taxon>
    </lineage>
</organism>
<dbReference type="EMBL" id="CP036259">
    <property type="protein sequence ID" value="QDR82375.1"/>
    <property type="molecule type" value="Genomic_DNA"/>
</dbReference>